<evidence type="ECO:0000313" key="2">
    <source>
        <dbReference type="EMBL" id="RDX73713.1"/>
    </source>
</evidence>
<dbReference type="PANTHER" id="PTHR48154:SF1">
    <property type="entry name" value="PROTEIN, PUTATIVE-RELATED"/>
    <property type="match status" value="1"/>
</dbReference>
<evidence type="ECO:0000313" key="3">
    <source>
        <dbReference type="Proteomes" id="UP000257109"/>
    </source>
</evidence>
<feature type="domain" description="DUF7745" evidence="1">
    <location>
        <begin position="41"/>
        <end position="111"/>
    </location>
</feature>
<dbReference type="Proteomes" id="UP000257109">
    <property type="component" value="Unassembled WGS sequence"/>
</dbReference>
<gene>
    <name evidence="2" type="ORF">CR513_46634</name>
</gene>
<organism evidence="2 3">
    <name type="scientific">Mucuna pruriens</name>
    <name type="common">Velvet bean</name>
    <name type="synonym">Dolichos pruriens</name>
    <dbReference type="NCBI Taxonomy" id="157652"/>
    <lineage>
        <taxon>Eukaryota</taxon>
        <taxon>Viridiplantae</taxon>
        <taxon>Streptophyta</taxon>
        <taxon>Embryophyta</taxon>
        <taxon>Tracheophyta</taxon>
        <taxon>Spermatophyta</taxon>
        <taxon>Magnoliopsida</taxon>
        <taxon>eudicotyledons</taxon>
        <taxon>Gunneridae</taxon>
        <taxon>Pentapetalae</taxon>
        <taxon>rosids</taxon>
        <taxon>fabids</taxon>
        <taxon>Fabales</taxon>
        <taxon>Fabaceae</taxon>
        <taxon>Papilionoideae</taxon>
        <taxon>50 kb inversion clade</taxon>
        <taxon>NPAAA clade</taxon>
        <taxon>indigoferoid/millettioid clade</taxon>
        <taxon>Phaseoleae</taxon>
        <taxon>Mucuna</taxon>
    </lineage>
</organism>
<proteinExistence type="predicted"/>
<sequence>MAKLLKTLELEILGKKRTWNGLKGIPRASIEDQLYQLQQEVLFPHAEDYIDLATADAFLARKDRGENHVIAVLVNTYYTLNCYHEKHGKGLRCCTSLLYLWITTHLFHNKRRATCPIEDYH</sequence>
<dbReference type="Pfam" id="PF24924">
    <property type="entry name" value="DUF7745"/>
    <property type="match status" value="1"/>
</dbReference>
<keyword evidence="3" id="KW-1185">Reference proteome</keyword>
<reference evidence="2" key="1">
    <citation type="submission" date="2018-05" db="EMBL/GenBank/DDBJ databases">
        <title>Draft genome of Mucuna pruriens seed.</title>
        <authorList>
            <person name="Nnadi N.E."/>
            <person name="Vos R."/>
            <person name="Hasami M.H."/>
            <person name="Devisetty U.K."/>
            <person name="Aguiy J.C."/>
        </authorList>
    </citation>
    <scope>NUCLEOTIDE SEQUENCE [LARGE SCALE GENOMIC DNA]</scope>
    <source>
        <strain evidence="2">JCA_2017</strain>
    </source>
</reference>
<accession>A0A371F6B0</accession>
<comment type="caution">
    <text evidence="2">The sequence shown here is derived from an EMBL/GenBank/DDBJ whole genome shotgun (WGS) entry which is preliminary data.</text>
</comment>
<feature type="non-terminal residue" evidence="2">
    <location>
        <position position="1"/>
    </location>
</feature>
<dbReference type="InterPro" id="IPR056647">
    <property type="entry name" value="DUF7745"/>
</dbReference>
<dbReference type="PANTHER" id="PTHR48154">
    <property type="entry name" value="PROTEIN, PUTATIVE-RELATED"/>
    <property type="match status" value="1"/>
</dbReference>
<evidence type="ECO:0000259" key="1">
    <source>
        <dbReference type="Pfam" id="PF24924"/>
    </source>
</evidence>
<protein>
    <recommendedName>
        <fullName evidence="1">DUF7745 domain-containing protein</fullName>
    </recommendedName>
</protein>
<name>A0A371F6B0_MUCPR</name>
<dbReference type="EMBL" id="QJKJ01010431">
    <property type="protein sequence ID" value="RDX73713.1"/>
    <property type="molecule type" value="Genomic_DNA"/>
</dbReference>
<dbReference type="AlphaFoldDB" id="A0A371F6B0"/>